<dbReference type="EMBL" id="CAJJDP010000082">
    <property type="protein sequence ID" value="CAD8184347.1"/>
    <property type="molecule type" value="Genomic_DNA"/>
</dbReference>
<reference evidence="1" key="1">
    <citation type="submission" date="2021-01" db="EMBL/GenBank/DDBJ databases">
        <authorList>
            <consortium name="Genoscope - CEA"/>
            <person name="William W."/>
        </authorList>
    </citation>
    <scope>NUCLEOTIDE SEQUENCE</scope>
</reference>
<evidence type="ECO:0000313" key="2">
    <source>
        <dbReference type="Proteomes" id="UP000683925"/>
    </source>
</evidence>
<comment type="caution">
    <text evidence="1">The sequence shown here is derived from an EMBL/GenBank/DDBJ whole genome shotgun (WGS) entry which is preliminary data.</text>
</comment>
<keyword evidence="2" id="KW-1185">Reference proteome</keyword>
<proteinExistence type="predicted"/>
<gene>
    <name evidence="1" type="ORF">POCTA_138.1.T0830048</name>
</gene>
<sequence length="239" mass="28417">MPKVYYQSGLRKTQFEAELSSQNIKLKDLKNIISQKLRVKPHLLSIEVNDQIFIDENEIIDSNQLYQVNVLPESKIYEFSVANPGGKFFISFFEEHDLLKDLIELVEIFLTQVLKEQFDTYNLFQISNNQQRVQIDYQKNKDLSIGELFNEPKINLQIRLDREVWTIKIIDNFQNNQVRDIEINRNQTLLDLKKEISPDLKNFSFIIDGKQNNYYNFDERLIKDVLQNYDTIVMVQVQD</sequence>
<organism evidence="1 2">
    <name type="scientific">Paramecium octaurelia</name>
    <dbReference type="NCBI Taxonomy" id="43137"/>
    <lineage>
        <taxon>Eukaryota</taxon>
        <taxon>Sar</taxon>
        <taxon>Alveolata</taxon>
        <taxon>Ciliophora</taxon>
        <taxon>Intramacronucleata</taxon>
        <taxon>Oligohymenophorea</taxon>
        <taxon>Peniculida</taxon>
        <taxon>Parameciidae</taxon>
        <taxon>Paramecium</taxon>
    </lineage>
</organism>
<accession>A0A8S1W6G1</accession>
<dbReference type="OMA" id="REVWTIK"/>
<dbReference type="AlphaFoldDB" id="A0A8S1W6G1"/>
<dbReference type="Proteomes" id="UP000683925">
    <property type="component" value="Unassembled WGS sequence"/>
</dbReference>
<protein>
    <submittedName>
        <fullName evidence="1">Uncharacterized protein</fullName>
    </submittedName>
</protein>
<dbReference type="OrthoDB" id="311860at2759"/>
<name>A0A8S1W6G1_PAROT</name>
<evidence type="ECO:0000313" key="1">
    <source>
        <dbReference type="EMBL" id="CAD8184347.1"/>
    </source>
</evidence>